<evidence type="ECO:0000259" key="5">
    <source>
        <dbReference type="PROSITE" id="PS51078"/>
    </source>
</evidence>
<evidence type="ECO:0000256" key="3">
    <source>
        <dbReference type="ARBA" id="ARBA00023163"/>
    </source>
</evidence>
<dbReference type="EMBL" id="FOXA01000032">
    <property type="protein sequence ID" value="SFQ07791.1"/>
    <property type="molecule type" value="Genomic_DNA"/>
</dbReference>
<dbReference type="InterPro" id="IPR036388">
    <property type="entry name" value="WH-like_DNA-bd_sf"/>
</dbReference>
<feature type="domain" description="HTH iclR-type" evidence="4">
    <location>
        <begin position="10"/>
        <end position="72"/>
    </location>
</feature>
<dbReference type="Gene3D" id="1.10.10.10">
    <property type="entry name" value="Winged helix-like DNA-binding domain superfamily/Winged helix DNA-binding domain"/>
    <property type="match status" value="1"/>
</dbReference>
<dbReference type="PROSITE" id="PS51077">
    <property type="entry name" value="HTH_ICLR"/>
    <property type="match status" value="1"/>
</dbReference>
<evidence type="ECO:0000313" key="7">
    <source>
        <dbReference type="Proteomes" id="UP000199356"/>
    </source>
</evidence>
<dbReference type="STRING" id="441119.SAMN04488047_13212"/>
<dbReference type="InterPro" id="IPR014757">
    <property type="entry name" value="Tscrpt_reg_IclR_C"/>
</dbReference>
<dbReference type="OrthoDB" id="6057486at2"/>
<keyword evidence="2" id="KW-0238">DNA-binding</keyword>
<sequence>MSGQTSRYRAPALDKGLDVLELLAEHENGLSQAEIAKALGRSPSELYRMLDTLVRRGYVRRSATADRLMLGLKLFALATTHPPMRRLLQAATEVTTEVAEATLQSCHLTLYRDGALFVAVQADSPGRVGLSVRLGAEVDLLTTGSGLAMLAFQTEARRARMLSARNVGSLPEAAAEAIQVAVALGHVMRPSSQTVGVTDLACPIIGRTGDAVAALSMPFIERLDPPGSPSAPDCLRLLSEAAGRLSVEVPPAVAGEFEHEEASVPS</sequence>
<protein>
    <submittedName>
        <fullName evidence="6">Transcriptional regulator, IclR family</fullName>
    </submittedName>
</protein>
<dbReference type="GO" id="GO:0003700">
    <property type="term" value="F:DNA-binding transcription factor activity"/>
    <property type="evidence" value="ECO:0007669"/>
    <property type="project" value="TreeGrafter"/>
</dbReference>
<dbReference type="PANTHER" id="PTHR30136">
    <property type="entry name" value="HELIX-TURN-HELIX TRANSCRIPTIONAL REGULATOR, ICLR FAMILY"/>
    <property type="match status" value="1"/>
</dbReference>
<gene>
    <name evidence="6" type="ORF">SAMN04488047_13212</name>
</gene>
<keyword evidence="7" id="KW-1185">Reference proteome</keyword>
<dbReference type="InterPro" id="IPR050707">
    <property type="entry name" value="HTH_MetabolicPath_Reg"/>
</dbReference>
<dbReference type="SMART" id="SM00346">
    <property type="entry name" value="HTH_ICLR"/>
    <property type="match status" value="1"/>
</dbReference>
<keyword evidence="1" id="KW-0805">Transcription regulation</keyword>
<keyword evidence="3" id="KW-0804">Transcription</keyword>
<dbReference type="Pfam" id="PF01614">
    <property type="entry name" value="IclR_C"/>
    <property type="match status" value="1"/>
</dbReference>
<feature type="domain" description="IclR-ED" evidence="5">
    <location>
        <begin position="73"/>
        <end position="251"/>
    </location>
</feature>
<evidence type="ECO:0000259" key="4">
    <source>
        <dbReference type="PROSITE" id="PS51077"/>
    </source>
</evidence>
<dbReference type="Pfam" id="PF09339">
    <property type="entry name" value="HTH_IclR"/>
    <property type="match status" value="1"/>
</dbReference>
<dbReference type="SUPFAM" id="SSF46785">
    <property type="entry name" value="Winged helix' DNA-binding domain"/>
    <property type="match status" value="1"/>
</dbReference>
<organism evidence="6 7">
    <name type="scientific">Tranquillimonas alkanivorans</name>
    <dbReference type="NCBI Taxonomy" id="441119"/>
    <lineage>
        <taxon>Bacteria</taxon>
        <taxon>Pseudomonadati</taxon>
        <taxon>Pseudomonadota</taxon>
        <taxon>Alphaproteobacteria</taxon>
        <taxon>Rhodobacterales</taxon>
        <taxon>Roseobacteraceae</taxon>
        <taxon>Tranquillimonas</taxon>
    </lineage>
</organism>
<dbReference type="AlphaFoldDB" id="A0A1I5VK39"/>
<dbReference type="InterPro" id="IPR036390">
    <property type="entry name" value="WH_DNA-bd_sf"/>
</dbReference>
<dbReference type="Gene3D" id="3.30.450.40">
    <property type="match status" value="1"/>
</dbReference>
<dbReference type="InterPro" id="IPR005471">
    <property type="entry name" value="Tscrpt_reg_IclR_N"/>
</dbReference>
<evidence type="ECO:0000256" key="2">
    <source>
        <dbReference type="ARBA" id="ARBA00023125"/>
    </source>
</evidence>
<dbReference type="GO" id="GO:0003677">
    <property type="term" value="F:DNA binding"/>
    <property type="evidence" value="ECO:0007669"/>
    <property type="project" value="UniProtKB-KW"/>
</dbReference>
<dbReference type="SUPFAM" id="SSF55781">
    <property type="entry name" value="GAF domain-like"/>
    <property type="match status" value="1"/>
</dbReference>
<dbReference type="PROSITE" id="PS51078">
    <property type="entry name" value="ICLR_ED"/>
    <property type="match status" value="1"/>
</dbReference>
<dbReference type="GO" id="GO:0045892">
    <property type="term" value="P:negative regulation of DNA-templated transcription"/>
    <property type="evidence" value="ECO:0007669"/>
    <property type="project" value="TreeGrafter"/>
</dbReference>
<name>A0A1I5VK39_9RHOB</name>
<evidence type="ECO:0000256" key="1">
    <source>
        <dbReference type="ARBA" id="ARBA00023015"/>
    </source>
</evidence>
<dbReference type="PANTHER" id="PTHR30136:SF7">
    <property type="entry name" value="HTH-TYPE TRANSCRIPTIONAL REGULATOR KDGR-RELATED"/>
    <property type="match status" value="1"/>
</dbReference>
<proteinExistence type="predicted"/>
<dbReference type="RefSeq" id="WP_093425271.1">
    <property type="nucleotide sequence ID" value="NZ_FOXA01000032.1"/>
</dbReference>
<dbReference type="InterPro" id="IPR029016">
    <property type="entry name" value="GAF-like_dom_sf"/>
</dbReference>
<reference evidence="6 7" key="1">
    <citation type="submission" date="2016-10" db="EMBL/GenBank/DDBJ databases">
        <authorList>
            <person name="de Groot N.N."/>
        </authorList>
    </citation>
    <scope>NUCLEOTIDE SEQUENCE [LARGE SCALE GENOMIC DNA]</scope>
    <source>
        <strain evidence="6 7">DSM 19547</strain>
    </source>
</reference>
<evidence type="ECO:0000313" key="6">
    <source>
        <dbReference type="EMBL" id="SFQ07791.1"/>
    </source>
</evidence>
<dbReference type="Proteomes" id="UP000199356">
    <property type="component" value="Unassembled WGS sequence"/>
</dbReference>
<accession>A0A1I5VK39</accession>